<gene>
    <name evidence="1" type="ORF">HYPSUDRAFT_37463</name>
</gene>
<reference evidence="2" key="1">
    <citation type="submission" date="2014-04" db="EMBL/GenBank/DDBJ databases">
        <title>Evolutionary Origins and Diversification of the Mycorrhizal Mutualists.</title>
        <authorList>
            <consortium name="DOE Joint Genome Institute"/>
            <consortium name="Mycorrhizal Genomics Consortium"/>
            <person name="Kohler A."/>
            <person name="Kuo A."/>
            <person name="Nagy L.G."/>
            <person name="Floudas D."/>
            <person name="Copeland A."/>
            <person name="Barry K.W."/>
            <person name="Cichocki N."/>
            <person name="Veneault-Fourrey C."/>
            <person name="LaButti K."/>
            <person name="Lindquist E.A."/>
            <person name="Lipzen A."/>
            <person name="Lundell T."/>
            <person name="Morin E."/>
            <person name="Murat C."/>
            <person name="Riley R."/>
            <person name="Ohm R."/>
            <person name="Sun H."/>
            <person name="Tunlid A."/>
            <person name="Henrissat B."/>
            <person name="Grigoriev I.V."/>
            <person name="Hibbett D.S."/>
            <person name="Martin F."/>
        </authorList>
    </citation>
    <scope>NUCLEOTIDE SEQUENCE [LARGE SCALE GENOMIC DNA]</scope>
    <source>
        <strain evidence="2">FD-334 SS-4</strain>
    </source>
</reference>
<dbReference type="EMBL" id="KN817531">
    <property type="protein sequence ID" value="KJA25481.1"/>
    <property type="molecule type" value="Genomic_DNA"/>
</dbReference>
<accession>A0A0D2PA33</accession>
<name>A0A0D2PA33_HYPSF</name>
<evidence type="ECO:0000313" key="1">
    <source>
        <dbReference type="EMBL" id="KJA25481.1"/>
    </source>
</evidence>
<feature type="non-terminal residue" evidence="1">
    <location>
        <position position="139"/>
    </location>
</feature>
<dbReference type="AlphaFoldDB" id="A0A0D2PA33"/>
<proteinExistence type="predicted"/>
<dbReference type="Proteomes" id="UP000054270">
    <property type="component" value="Unassembled WGS sequence"/>
</dbReference>
<keyword evidence="2" id="KW-1185">Reference proteome</keyword>
<evidence type="ECO:0000313" key="2">
    <source>
        <dbReference type="Proteomes" id="UP000054270"/>
    </source>
</evidence>
<sequence>MAIEPDNTSNDVCGTCDKQRRLCRALHRYTPSLECPSAAASDPFASGQPCISCTEIAALDKEIEETENRLCDLAYKRIALKQKVNESHDPLTSRLFPEMITEIFGHYVDIPRRLLAARNAGVRLDIYLLNPSWDEMSIF</sequence>
<organism evidence="1 2">
    <name type="scientific">Hypholoma sublateritium (strain FD-334 SS-4)</name>
    <dbReference type="NCBI Taxonomy" id="945553"/>
    <lineage>
        <taxon>Eukaryota</taxon>
        <taxon>Fungi</taxon>
        <taxon>Dikarya</taxon>
        <taxon>Basidiomycota</taxon>
        <taxon>Agaricomycotina</taxon>
        <taxon>Agaricomycetes</taxon>
        <taxon>Agaricomycetidae</taxon>
        <taxon>Agaricales</taxon>
        <taxon>Agaricineae</taxon>
        <taxon>Strophariaceae</taxon>
        <taxon>Hypholoma</taxon>
    </lineage>
</organism>
<protein>
    <submittedName>
        <fullName evidence="1">Uncharacterized protein</fullName>
    </submittedName>
</protein>